<evidence type="ECO:0000313" key="3">
    <source>
        <dbReference type="EMBL" id="PIL28708.1"/>
    </source>
</evidence>
<feature type="transmembrane region" description="Helical" evidence="2">
    <location>
        <begin position="330"/>
        <end position="349"/>
    </location>
</feature>
<sequence>MAPISQCNFQPDAAFRDPLACAKFTLDSSGVAGFFGGDTAVHGMATVNLFRWRKWGGWYNTPGSYDIAKQYGQLANWRVFKGLFPGGVHDPSKLFGLDGKVGPKFLSPRSGVRIDQTGHFAALIMRIAWSTRYTPVKSGGPERITSPVTVTVIDLPEVPEKTVYPTLSYHVSAVLAAVPIGASIGACVGCAFVADWWSFWSILLGMVANGCACFVLGSGRLAFKHPKAAHGAPRSDGIFITNAGVVVIRGEASAVNCFTRGRFYLEYKQPPIAAMNGSIADEREIRSPSERSGVDTEAKGQGKGGHKRGERTKCDRDTEGTSDGTHPNGFIIGLCSTLLTVQFLVQLLLIPQGALFGQVMFISTLAVSWLYNTYLSSIDREDAQTDLLRKILGIDERSVRKFEFGTRTAMATFACLALQGDPDDPLPDSSSMVWDALLPSNTEVWTRWRTVVNAKLRVGQPWTVQPHDYKGRAGPKGEGEELDEGNQNLLRALLNDAQVAHSRYLEEYGVQG</sequence>
<gene>
    <name evidence="3" type="ORF">GSI_08752</name>
</gene>
<dbReference type="EMBL" id="AYKW01000023">
    <property type="protein sequence ID" value="PIL28708.1"/>
    <property type="molecule type" value="Genomic_DNA"/>
</dbReference>
<organism evidence="3 4">
    <name type="scientific">Ganoderma sinense ZZ0214-1</name>
    <dbReference type="NCBI Taxonomy" id="1077348"/>
    <lineage>
        <taxon>Eukaryota</taxon>
        <taxon>Fungi</taxon>
        <taxon>Dikarya</taxon>
        <taxon>Basidiomycota</taxon>
        <taxon>Agaricomycotina</taxon>
        <taxon>Agaricomycetes</taxon>
        <taxon>Polyporales</taxon>
        <taxon>Polyporaceae</taxon>
        <taxon>Ganoderma</taxon>
    </lineage>
</organism>
<evidence type="ECO:0000256" key="1">
    <source>
        <dbReference type="SAM" id="MobiDB-lite"/>
    </source>
</evidence>
<accession>A0A2G8S579</accession>
<dbReference type="Proteomes" id="UP000230002">
    <property type="component" value="Unassembled WGS sequence"/>
</dbReference>
<evidence type="ECO:0000256" key="2">
    <source>
        <dbReference type="SAM" id="Phobius"/>
    </source>
</evidence>
<feature type="region of interest" description="Disordered" evidence="1">
    <location>
        <begin position="284"/>
        <end position="322"/>
    </location>
</feature>
<feature type="transmembrane region" description="Helical" evidence="2">
    <location>
        <begin position="171"/>
        <end position="194"/>
    </location>
</feature>
<keyword evidence="2" id="KW-0812">Transmembrane</keyword>
<reference evidence="3 4" key="1">
    <citation type="journal article" date="2015" name="Sci. Rep.">
        <title>Chromosome-level genome map provides insights into diverse defense mechanisms in the medicinal fungus Ganoderma sinense.</title>
        <authorList>
            <person name="Zhu Y."/>
            <person name="Xu J."/>
            <person name="Sun C."/>
            <person name="Zhou S."/>
            <person name="Xu H."/>
            <person name="Nelson D.R."/>
            <person name="Qian J."/>
            <person name="Song J."/>
            <person name="Luo H."/>
            <person name="Xiang L."/>
            <person name="Li Y."/>
            <person name="Xu Z."/>
            <person name="Ji A."/>
            <person name="Wang L."/>
            <person name="Lu S."/>
            <person name="Hayward A."/>
            <person name="Sun W."/>
            <person name="Li X."/>
            <person name="Schwartz D.C."/>
            <person name="Wang Y."/>
            <person name="Chen S."/>
        </authorList>
    </citation>
    <scope>NUCLEOTIDE SEQUENCE [LARGE SCALE GENOMIC DNA]</scope>
    <source>
        <strain evidence="3 4">ZZ0214-1</strain>
    </source>
</reference>
<name>A0A2G8S579_9APHY</name>
<keyword evidence="4" id="KW-1185">Reference proteome</keyword>
<proteinExistence type="predicted"/>
<protein>
    <submittedName>
        <fullName evidence="3">Uncharacterized protein</fullName>
    </submittedName>
</protein>
<keyword evidence="2" id="KW-1133">Transmembrane helix</keyword>
<feature type="transmembrane region" description="Helical" evidence="2">
    <location>
        <begin position="355"/>
        <end position="374"/>
    </location>
</feature>
<dbReference type="OrthoDB" id="2366471at2759"/>
<dbReference type="AlphaFoldDB" id="A0A2G8S579"/>
<feature type="transmembrane region" description="Helical" evidence="2">
    <location>
        <begin position="200"/>
        <end position="223"/>
    </location>
</feature>
<evidence type="ECO:0000313" key="4">
    <source>
        <dbReference type="Proteomes" id="UP000230002"/>
    </source>
</evidence>
<feature type="compositionally biased region" description="Basic and acidic residues" evidence="1">
    <location>
        <begin position="284"/>
        <end position="300"/>
    </location>
</feature>
<dbReference type="STRING" id="1077348.A0A2G8S579"/>
<keyword evidence="2" id="KW-0472">Membrane</keyword>
<comment type="caution">
    <text evidence="3">The sequence shown here is derived from an EMBL/GenBank/DDBJ whole genome shotgun (WGS) entry which is preliminary data.</text>
</comment>